<dbReference type="GO" id="GO:0006508">
    <property type="term" value="P:proteolysis"/>
    <property type="evidence" value="ECO:0007669"/>
    <property type="project" value="UniProtKB-KW"/>
</dbReference>
<dbReference type="PANTHER" id="PTHR43722:SF1">
    <property type="entry name" value="PROLINE IMINOPEPTIDASE"/>
    <property type="match status" value="1"/>
</dbReference>
<keyword evidence="6 11" id="KW-0031">Aminopeptidase</keyword>
<dbReference type="InterPro" id="IPR005944">
    <property type="entry name" value="Pro_iminopeptidase"/>
</dbReference>
<feature type="domain" description="AB hydrolase-1" evidence="14">
    <location>
        <begin position="40"/>
        <end position="304"/>
    </location>
</feature>
<evidence type="ECO:0000256" key="2">
    <source>
        <dbReference type="ARBA" id="ARBA00004496"/>
    </source>
</evidence>
<dbReference type="PANTHER" id="PTHR43722">
    <property type="entry name" value="PROLINE IMINOPEPTIDASE"/>
    <property type="match status" value="1"/>
</dbReference>
<keyword evidence="9 11" id="KW-0378">Hydrolase</keyword>
<dbReference type="GO" id="GO:0004177">
    <property type="term" value="F:aminopeptidase activity"/>
    <property type="evidence" value="ECO:0007669"/>
    <property type="project" value="UniProtKB-UniRule"/>
</dbReference>
<accession>A0A084SST9</accession>
<sequence length="319" mass="36544">MATTELRTLYPPIEPYNTGRLRVSDLHELYFEESGNPKGKPVVFVHGGPGSGTDPKQRRFFDPAAYRIVLFDQRGCGKSTPFASVEENTTWHLVEDMETLRRHLGIEKWQVFGGSWGSTLALAYAQKHPEHVSELVLRGIFLLRQQEIRWFYQHGAHTIFPDAWEDYLAPIPPEERGDLVQAYYRRLMGDDPKVRQEAARAWSVWEGRTSYLAPNANYIAHLGEDEFSLAFARIECHYFVNRAFLRSDTQLLDDVPRIRHIPAVIVQGRYDMCCPMDSAWALHKAWPEAELKIIADAGHAAFEPGTTSALVEATDRFRR</sequence>
<feature type="active site" description="Nucleophile" evidence="12">
    <location>
        <position position="115"/>
    </location>
</feature>
<keyword evidence="8 11" id="KW-0645">Protease</keyword>
<evidence type="ECO:0000256" key="1">
    <source>
        <dbReference type="ARBA" id="ARBA00001585"/>
    </source>
</evidence>
<evidence type="ECO:0000256" key="10">
    <source>
        <dbReference type="ARBA" id="ARBA00029605"/>
    </source>
</evidence>
<dbReference type="PRINTS" id="PR00111">
    <property type="entry name" value="ABHYDROLASE"/>
</dbReference>
<dbReference type="PRINTS" id="PR00793">
    <property type="entry name" value="PROAMNOPTASE"/>
</dbReference>
<evidence type="ECO:0000259" key="14">
    <source>
        <dbReference type="Pfam" id="PF00561"/>
    </source>
</evidence>
<dbReference type="EMBL" id="JPMI01000141">
    <property type="protein sequence ID" value="KFA91524.1"/>
    <property type="molecule type" value="Genomic_DNA"/>
</dbReference>
<organism evidence="15 16">
    <name type="scientific">Archangium violaceum Cb vi76</name>
    <dbReference type="NCBI Taxonomy" id="1406225"/>
    <lineage>
        <taxon>Bacteria</taxon>
        <taxon>Pseudomonadati</taxon>
        <taxon>Myxococcota</taxon>
        <taxon>Myxococcia</taxon>
        <taxon>Myxococcales</taxon>
        <taxon>Cystobacterineae</taxon>
        <taxon>Archangiaceae</taxon>
        <taxon>Archangium</taxon>
    </lineage>
</organism>
<dbReference type="EC" id="3.4.11.5" evidence="4 11"/>
<dbReference type="GO" id="GO:0005737">
    <property type="term" value="C:cytoplasm"/>
    <property type="evidence" value="ECO:0007669"/>
    <property type="project" value="UniProtKB-SubCell"/>
</dbReference>
<proteinExistence type="inferred from homology"/>
<protein>
    <recommendedName>
        <fullName evidence="5 11">Proline iminopeptidase</fullName>
        <shortName evidence="11">PIP</shortName>
        <ecNumber evidence="4 11">3.4.11.5</ecNumber>
    </recommendedName>
    <alternativeName>
        <fullName evidence="10 11">Prolyl aminopeptidase</fullName>
    </alternativeName>
</protein>
<evidence type="ECO:0000256" key="5">
    <source>
        <dbReference type="ARBA" id="ARBA00021843"/>
    </source>
</evidence>
<evidence type="ECO:0000256" key="8">
    <source>
        <dbReference type="ARBA" id="ARBA00022670"/>
    </source>
</evidence>
<comment type="catalytic activity">
    <reaction evidence="1 11 13">
        <text>Release of N-terminal proline from a peptide.</text>
        <dbReference type="EC" id="3.4.11.5"/>
    </reaction>
</comment>
<dbReference type="Pfam" id="PF00561">
    <property type="entry name" value="Abhydrolase_1"/>
    <property type="match status" value="1"/>
</dbReference>
<dbReference type="InterPro" id="IPR002410">
    <property type="entry name" value="Peptidase_S33"/>
</dbReference>
<evidence type="ECO:0000256" key="3">
    <source>
        <dbReference type="ARBA" id="ARBA00010088"/>
    </source>
</evidence>
<dbReference type="SUPFAM" id="SSF53474">
    <property type="entry name" value="alpha/beta-Hydrolases"/>
    <property type="match status" value="1"/>
</dbReference>
<dbReference type="AlphaFoldDB" id="A0A084SST9"/>
<evidence type="ECO:0000256" key="7">
    <source>
        <dbReference type="ARBA" id="ARBA00022490"/>
    </source>
</evidence>
<comment type="subcellular location">
    <subcellularLocation>
        <location evidence="2 11">Cytoplasm</location>
    </subcellularLocation>
</comment>
<evidence type="ECO:0000313" key="16">
    <source>
        <dbReference type="Proteomes" id="UP000028547"/>
    </source>
</evidence>
<evidence type="ECO:0000256" key="12">
    <source>
        <dbReference type="PIRSR" id="PIRSR006431-1"/>
    </source>
</evidence>
<evidence type="ECO:0000256" key="9">
    <source>
        <dbReference type="ARBA" id="ARBA00022801"/>
    </source>
</evidence>
<evidence type="ECO:0000256" key="13">
    <source>
        <dbReference type="RuleBase" id="RU003421"/>
    </source>
</evidence>
<dbReference type="NCBIfam" id="TIGR01249">
    <property type="entry name" value="pro_imino_pep_1"/>
    <property type="match status" value="1"/>
</dbReference>
<dbReference type="Gene3D" id="3.40.50.1820">
    <property type="entry name" value="alpha/beta hydrolase"/>
    <property type="match status" value="1"/>
</dbReference>
<comment type="caution">
    <text evidence="15">The sequence shown here is derived from an EMBL/GenBank/DDBJ whole genome shotgun (WGS) entry which is preliminary data.</text>
</comment>
<evidence type="ECO:0000256" key="4">
    <source>
        <dbReference type="ARBA" id="ARBA00012568"/>
    </source>
</evidence>
<gene>
    <name evidence="15" type="ORF">Q664_21420</name>
</gene>
<feature type="active site" description="Proton donor" evidence="12">
    <location>
        <position position="299"/>
    </location>
</feature>
<evidence type="ECO:0000313" key="15">
    <source>
        <dbReference type="EMBL" id="KFA91524.1"/>
    </source>
</evidence>
<reference evidence="15 16" key="1">
    <citation type="submission" date="2014-07" db="EMBL/GenBank/DDBJ databases">
        <title>Draft Genome Sequence of Gephyronic Acid Producer, Cystobacter violaceus Strain Cb vi76.</title>
        <authorList>
            <person name="Stevens D.C."/>
            <person name="Young J."/>
            <person name="Carmichael R."/>
            <person name="Tan J."/>
            <person name="Taylor R.E."/>
        </authorList>
    </citation>
    <scope>NUCLEOTIDE SEQUENCE [LARGE SCALE GENOMIC DNA]</scope>
    <source>
        <strain evidence="15 16">Cb vi76</strain>
    </source>
</reference>
<feature type="active site" evidence="12">
    <location>
        <position position="271"/>
    </location>
</feature>
<keyword evidence="7 11" id="KW-0963">Cytoplasm</keyword>
<dbReference type="InterPro" id="IPR000073">
    <property type="entry name" value="AB_hydrolase_1"/>
</dbReference>
<evidence type="ECO:0000256" key="6">
    <source>
        <dbReference type="ARBA" id="ARBA00022438"/>
    </source>
</evidence>
<dbReference type="PIRSF" id="PIRSF006431">
    <property type="entry name" value="Pept_S33"/>
    <property type="match status" value="1"/>
</dbReference>
<name>A0A084SST9_9BACT</name>
<dbReference type="RefSeq" id="WP_043398332.1">
    <property type="nucleotide sequence ID" value="NZ_JPMI01000141.1"/>
</dbReference>
<dbReference type="InterPro" id="IPR029058">
    <property type="entry name" value="AB_hydrolase_fold"/>
</dbReference>
<evidence type="ECO:0000256" key="11">
    <source>
        <dbReference type="PIRNR" id="PIRNR006431"/>
    </source>
</evidence>
<comment type="similarity">
    <text evidence="3 11 13">Belongs to the peptidase S33 family.</text>
</comment>
<dbReference type="Proteomes" id="UP000028547">
    <property type="component" value="Unassembled WGS sequence"/>
</dbReference>